<proteinExistence type="inferred from homology"/>
<dbReference type="InterPro" id="IPR000653">
    <property type="entry name" value="DegT/StrS_aminotransferase"/>
</dbReference>
<comment type="caution">
    <text evidence="2">The sequence shown here is derived from an EMBL/GenBank/DDBJ whole genome shotgun (WGS) entry which is preliminary data.</text>
</comment>
<dbReference type="GO" id="GO:0008483">
    <property type="term" value="F:transaminase activity"/>
    <property type="evidence" value="ECO:0007669"/>
    <property type="project" value="UniProtKB-KW"/>
</dbReference>
<dbReference type="GO" id="GO:0030170">
    <property type="term" value="F:pyridoxal phosphate binding"/>
    <property type="evidence" value="ECO:0007669"/>
    <property type="project" value="TreeGrafter"/>
</dbReference>
<dbReference type="PIRSF" id="PIRSF000390">
    <property type="entry name" value="PLP_StrS"/>
    <property type="match status" value="1"/>
</dbReference>
<evidence type="ECO:0000313" key="2">
    <source>
        <dbReference type="EMBL" id="MCU4754417.1"/>
    </source>
</evidence>
<evidence type="ECO:0000313" key="3">
    <source>
        <dbReference type="Proteomes" id="UP001321047"/>
    </source>
</evidence>
<keyword evidence="2" id="KW-0032">Aminotransferase</keyword>
<dbReference type="EMBL" id="JAOPJZ010000043">
    <property type="protein sequence ID" value="MCU4754417.1"/>
    <property type="molecule type" value="Genomic_DNA"/>
</dbReference>
<protein>
    <submittedName>
        <fullName evidence="2">DegT/DnrJ/EryC1/StrS family aminotransferase</fullName>
    </submittedName>
</protein>
<dbReference type="InterPro" id="IPR015424">
    <property type="entry name" value="PyrdxlP-dep_Trfase"/>
</dbReference>
<accession>A0AAP2ZBZ4</accession>
<dbReference type="PANTHER" id="PTHR30244">
    <property type="entry name" value="TRANSAMINASE"/>
    <property type="match status" value="1"/>
</dbReference>
<dbReference type="Pfam" id="PF01041">
    <property type="entry name" value="DegT_DnrJ_EryC1"/>
    <property type="match status" value="1"/>
</dbReference>
<keyword evidence="1" id="KW-0663">Pyridoxal phosphate</keyword>
<dbReference type="Gene3D" id="3.40.640.10">
    <property type="entry name" value="Type I PLP-dependent aspartate aminotransferase-like (Major domain)"/>
    <property type="match status" value="1"/>
</dbReference>
<gene>
    <name evidence="2" type="ORF">OB919_21010</name>
</gene>
<dbReference type="GO" id="GO:0000271">
    <property type="term" value="P:polysaccharide biosynthetic process"/>
    <property type="evidence" value="ECO:0007669"/>
    <property type="project" value="TreeGrafter"/>
</dbReference>
<dbReference type="Proteomes" id="UP001321047">
    <property type="component" value="Unassembled WGS sequence"/>
</dbReference>
<organism evidence="2 3">
    <name type="scientific">Natronosalvus hydrolyticus</name>
    <dbReference type="NCBI Taxonomy" id="2979988"/>
    <lineage>
        <taxon>Archaea</taxon>
        <taxon>Methanobacteriati</taxon>
        <taxon>Methanobacteriota</taxon>
        <taxon>Stenosarchaea group</taxon>
        <taxon>Halobacteria</taxon>
        <taxon>Halobacteriales</taxon>
        <taxon>Natrialbaceae</taxon>
        <taxon>Natronosalvus</taxon>
    </lineage>
</organism>
<keyword evidence="3" id="KW-1185">Reference proteome</keyword>
<dbReference type="InterPro" id="IPR015422">
    <property type="entry name" value="PyrdxlP-dep_Trfase_small"/>
</dbReference>
<dbReference type="AlphaFoldDB" id="A0AAP2ZBZ4"/>
<dbReference type="Gene3D" id="3.90.1150.10">
    <property type="entry name" value="Aspartate Aminotransferase, domain 1"/>
    <property type="match status" value="1"/>
</dbReference>
<dbReference type="PANTHER" id="PTHR30244:SF34">
    <property type="entry name" value="DTDP-4-AMINO-4,6-DIDEOXYGALACTOSE TRANSAMINASE"/>
    <property type="match status" value="1"/>
</dbReference>
<comment type="similarity">
    <text evidence="1">Belongs to the DegT/DnrJ/EryC1 family.</text>
</comment>
<dbReference type="InterPro" id="IPR015421">
    <property type="entry name" value="PyrdxlP-dep_Trfase_major"/>
</dbReference>
<dbReference type="CDD" id="cd00616">
    <property type="entry name" value="AHBA_syn"/>
    <property type="match status" value="1"/>
</dbReference>
<evidence type="ECO:0000256" key="1">
    <source>
        <dbReference type="RuleBase" id="RU004508"/>
    </source>
</evidence>
<dbReference type="SUPFAM" id="SSF53383">
    <property type="entry name" value="PLP-dependent transferases"/>
    <property type="match status" value="1"/>
</dbReference>
<keyword evidence="2" id="KW-0808">Transferase</keyword>
<name>A0AAP2ZBZ4_9EURY</name>
<sequence length="382" mass="41093">MTPCWTRGAESARMTGISIANPDIGPDAYDRVHAILESGQLADGPEVRQFESAFARYCGADHGVATTNGTTALVTALKALDIGDGDAVVTTPFSFVASANAIRLAGATPVFADINPETYTLDPDAVERVVRQRSDVVGLLPVHLYGLPADMDRLLEIAAAHDLVVLEDACQAHGAVIDGQPVGRFGDAACFSFYPTKNMTTGEGGMITTTRDDIAERAASHINHGRDVSGDRGYDHVRLGNNHRLTSLAAAIGRSQLERLPEFTHARQANAATYDERLADLPLETPSVPNGMEHVYHQYTISTDERDALASWLADRDIGTGIYYPTPIHQQPAYDSVSTAASSHPHAEAAARRVLSLPVHPNLSDDELETVIEAITAFYDHQ</sequence>
<reference evidence="2 3" key="1">
    <citation type="submission" date="2022-09" db="EMBL/GenBank/DDBJ databases">
        <title>Enrichment on poylsaccharides allowed isolation of novel metabolic and taxonomic groups of Haloarchaea.</title>
        <authorList>
            <person name="Sorokin D.Y."/>
            <person name="Elcheninov A.G."/>
            <person name="Khizhniak T.V."/>
            <person name="Kolganova T.V."/>
            <person name="Kublanov I.V."/>
        </authorList>
    </citation>
    <scope>NUCLEOTIDE SEQUENCE [LARGE SCALE GENOMIC DNA]</scope>
    <source>
        <strain evidence="2 3">AArc-curdl1</strain>
    </source>
</reference>